<evidence type="ECO:0000313" key="2">
    <source>
        <dbReference type="EMBL" id="KAK4791867.1"/>
    </source>
</evidence>
<feature type="compositionally biased region" description="Polar residues" evidence="1">
    <location>
        <begin position="133"/>
        <end position="146"/>
    </location>
</feature>
<evidence type="ECO:0008006" key="4">
    <source>
        <dbReference type="Google" id="ProtNLM"/>
    </source>
</evidence>
<accession>A0AAN7R6V0</accession>
<dbReference type="AlphaFoldDB" id="A0AAN7R6V0"/>
<feature type="compositionally biased region" description="Polar residues" evidence="1">
    <location>
        <begin position="113"/>
        <end position="125"/>
    </location>
</feature>
<feature type="compositionally biased region" description="Low complexity" evidence="1">
    <location>
        <begin position="70"/>
        <end position="81"/>
    </location>
</feature>
<feature type="compositionally biased region" description="Low complexity" evidence="1">
    <location>
        <begin position="158"/>
        <end position="171"/>
    </location>
</feature>
<feature type="region of interest" description="Disordered" evidence="1">
    <location>
        <begin position="70"/>
        <end position="182"/>
    </location>
</feature>
<name>A0AAN7R6V0_TRANT</name>
<reference evidence="2 3" key="1">
    <citation type="journal article" date="2023" name="Hortic Res">
        <title>Pangenome of water caltrop reveals structural variations and asymmetric subgenome divergence after allopolyploidization.</title>
        <authorList>
            <person name="Zhang X."/>
            <person name="Chen Y."/>
            <person name="Wang L."/>
            <person name="Yuan Y."/>
            <person name="Fang M."/>
            <person name="Shi L."/>
            <person name="Lu R."/>
            <person name="Comes H.P."/>
            <person name="Ma Y."/>
            <person name="Chen Y."/>
            <person name="Huang G."/>
            <person name="Zhou Y."/>
            <person name="Zheng Z."/>
            <person name="Qiu Y."/>
        </authorList>
    </citation>
    <scope>NUCLEOTIDE SEQUENCE [LARGE SCALE GENOMIC DNA]</scope>
    <source>
        <strain evidence="2">F231</strain>
    </source>
</reference>
<feature type="compositionally biased region" description="Low complexity" evidence="1">
    <location>
        <begin position="765"/>
        <end position="775"/>
    </location>
</feature>
<feature type="compositionally biased region" description="Polar residues" evidence="1">
    <location>
        <begin position="667"/>
        <end position="693"/>
    </location>
</feature>
<feature type="compositionally biased region" description="Polar residues" evidence="1">
    <location>
        <begin position="172"/>
        <end position="182"/>
    </location>
</feature>
<feature type="compositionally biased region" description="Low complexity" evidence="1">
    <location>
        <begin position="98"/>
        <end position="111"/>
    </location>
</feature>
<evidence type="ECO:0000313" key="3">
    <source>
        <dbReference type="Proteomes" id="UP001346149"/>
    </source>
</evidence>
<feature type="compositionally biased region" description="Polar residues" evidence="1">
    <location>
        <begin position="783"/>
        <end position="807"/>
    </location>
</feature>
<dbReference type="EMBL" id="JAXQNO010000008">
    <property type="protein sequence ID" value="KAK4791867.1"/>
    <property type="molecule type" value="Genomic_DNA"/>
</dbReference>
<feature type="region of interest" description="Disordered" evidence="1">
    <location>
        <begin position="667"/>
        <end position="725"/>
    </location>
</feature>
<dbReference type="Pfam" id="PF01803">
    <property type="entry name" value="LIM_bind"/>
    <property type="match status" value="1"/>
</dbReference>
<organism evidence="2 3">
    <name type="scientific">Trapa natans</name>
    <name type="common">Water chestnut</name>
    <dbReference type="NCBI Taxonomy" id="22666"/>
    <lineage>
        <taxon>Eukaryota</taxon>
        <taxon>Viridiplantae</taxon>
        <taxon>Streptophyta</taxon>
        <taxon>Embryophyta</taxon>
        <taxon>Tracheophyta</taxon>
        <taxon>Spermatophyta</taxon>
        <taxon>Magnoliopsida</taxon>
        <taxon>eudicotyledons</taxon>
        <taxon>Gunneridae</taxon>
        <taxon>Pentapetalae</taxon>
        <taxon>rosids</taxon>
        <taxon>malvids</taxon>
        <taxon>Myrtales</taxon>
        <taxon>Lythraceae</taxon>
        <taxon>Trapa</taxon>
    </lineage>
</organism>
<gene>
    <name evidence="2" type="ORF">SAY86_022302</name>
</gene>
<sequence>MSVTAWERVLESVSDHELGLALESFLDSGYQGAVPLMVLSRASGGLTQSSSSSGVYYQGDAQSQTMVNSHLSSSFGNSSNSVPGTGRPSQGAVSGDMSSAAPNSAGNSGPSVGASSLVTDANSALSGGPHLQRSANGSSSECNQVRSAIMHQHSLSDQPAQQVQPSQQQQQGNSGATSLAPSQAGQVLVPMGARVPGSFIQDPNNLSHVQKKPRIDIKQEDVIQQQVLQQLLQRPDPMLQSRNPQIQALWQQQRFRQQHQQQQQQILQSMPHLQRAHLQQQQQQLQIRQQLQQQSVQPMNIKRPYDDGVCARKLMQYLFHQRQRPPDNAIAYWKKFVAAYFSPRAKKRWCLSLYENVGQHALGVFPQAAMDAWHCDICGSKSGRGFEATFEVLPRLNEIKFGSGVIDELLFLDLPKECRFPSGIMVLEYGKAVLESVYEQLRVVREGQLRIVFANDLKILSWEFCCRRHDELLPRRLVAPQVHQLVQVAQKCQSTIAEGGPDGISSQDLQANSNMVLSAGRQLAKSLELQSLNDLGFSKRYVRCLQISEVVNSMKDLIDFCRETKMGPIEALKSYPRQASAAKMQLQEMEQFASVQGLPTDRNTLNKLMAMQHPGLNSQMGNSPNIAHRGALSGSAQAALALTTGYQNLLMRQNSINTNQISLQQEASPFSNSGQSPSATFQSSKLLPSSGYCSPNLPPHQGAQSVQNNLLPQSPNPSQVNQTLQQQVIQQLLQEMSSNNNSRGGIQQAHAQLRSGMVFGNSNLAPPQAQAQPAPSSILGQAHSRSNSFKGTGSNSDSSAPLASGNNGPIPGRVPDLPQGLHLPDDLVSDIPLEFTENGFLSSDLDDTIGFGWKE</sequence>
<proteinExistence type="predicted"/>
<evidence type="ECO:0000256" key="1">
    <source>
        <dbReference type="SAM" id="MobiDB-lite"/>
    </source>
</evidence>
<feature type="compositionally biased region" description="Polar residues" evidence="1">
    <location>
        <begin position="702"/>
        <end position="718"/>
    </location>
</feature>
<dbReference type="PANTHER" id="PTHR10378">
    <property type="entry name" value="LIM DOMAIN-BINDING PROTEIN"/>
    <property type="match status" value="1"/>
</dbReference>
<comment type="caution">
    <text evidence="2">The sequence shown here is derived from an EMBL/GenBank/DDBJ whole genome shotgun (WGS) entry which is preliminary data.</text>
</comment>
<feature type="region of interest" description="Disordered" evidence="1">
    <location>
        <begin position="759"/>
        <end position="819"/>
    </location>
</feature>
<keyword evidence="3" id="KW-1185">Reference proteome</keyword>
<protein>
    <recommendedName>
        <fullName evidence="4">Transcriptional regulator SLK2</fullName>
    </recommendedName>
</protein>
<dbReference type="Proteomes" id="UP001346149">
    <property type="component" value="Unassembled WGS sequence"/>
</dbReference>
<dbReference type="InterPro" id="IPR029005">
    <property type="entry name" value="LIM-bd/SEUSS"/>
</dbReference>